<protein>
    <submittedName>
        <fullName evidence="8">RND transporter</fullName>
    </submittedName>
</protein>
<sequence length="552" mass="60685">MRKNWKNNSKNNLGMLSFYLLKRLLLAEVGRGFLFTRVLLNGASILARVYYLVGLWPDERVKLCYKQVRDSYLGRRTDDDKIRARTFAPFILFPTKANRSERRRGELLITKIQVILFLFLAFAITSCRENLNHAAETATEVPYTCPMHPQIVRNQPGSCPVCGMTLVAKQTANTPALTTTSNLNYLLQPVNQAVVADLKTIQPMQKQVQNEIILSGIITYDTRQQNIIPARFGGRIEKLYVQFNYQPVRKGQKLFDIYSPELVTAQKELLYLLQNDPTNTALINGARQKLKFLGATAAQLNTLAQNRRESYVFSVYSPYTGYVLDPAITATPANVPTASAPTAGGDNMAGMGNAGSTGINTSAVATPTNLTTSNGFAVREGMYVTTGQALLKVVDASQVWAQFRVPSNQINQLTPGTPISIYFNQIPGDSVRTRVSLVAPVYDGGENFAQVRASLSAQNKVTQIGQLITGKATYNTGVTLWIPKEAVLDVGTQAVAFQKVNNVFKPVAVQVGQQANGQVEIVSGLTAKDVIAANAQFLVDSESFIRVEKNNQ</sequence>
<keyword evidence="2" id="KW-0472">Membrane</keyword>
<dbReference type="GO" id="GO:0046914">
    <property type="term" value="F:transition metal ion binding"/>
    <property type="evidence" value="ECO:0007669"/>
    <property type="project" value="TreeGrafter"/>
</dbReference>
<dbReference type="Pfam" id="PF25919">
    <property type="entry name" value="BSH_CusB"/>
    <property type="match status" value="1"/>
</dbReference>
<dbReference type="InterPro" id="IPR058790">
    <property type="entry name" value="BSH_CusB"/>
</dbReference>
<dbReference type="Pfam" id="PF25975">
    <property type="entry name" value="CzcB_C"/>
    <property type="match status" value="1"/>
</dbReference>
<dbReference type="Proteomes" id="UP000240357">
    <property type="component" value="Unassembled WGS sequence"/>
</dbReference>
<dbReference type="GO" id="GO:0060003">
    <property type="term" value="P:copper ion export"/>
    <property type="evidence" value="ECO:0007669"/>
    <property type="project" value="TreeGrafter"/>
</dbReference>
<dbReference type="Pfam" id="PF25869">
    <property type="entry name" value="3HB_CusB"/>
    <property type="match status" value="1"/>
</dbReference>
<dbReference type="InterPro" id="IPR058792">
    <property type="entry name" value="Beta-barrel_RND_2"/>
</dbReference>
<dbReference type="Pfam" id="PF19335">
    <property type="entry name" value="HMBD"/>
    <property type="match status" value="1"/>
</dbReference>
<dbReference type="InterPro" id="IPR058791">
    <property type="entry name" value="3HB_CusB"/>
</dbReference>
<dbReference type="Pfam" id="PF25954">
    <property type="entry name" value="Beta-barrel_RND_2"/>
    <property type="match status" value="1"/>
</dbReference>
<evidence type="ECO:0000259" key="5">
    <source>
        <dbReference type="Pfam" id="PF25919"/>
    </source>
</evidence>
<feature type="domain" description="CusB-like beta-barrel" evidence="6">
    <location>
        <begin position="398"/>
        <end position="459"/>
    </location>
</feature>
<organism evidence="8 9">
    <name type="scientific">Adhaeribacter arboris</name>
    <dbReference type="NCBI Taxonomy" id="2072846"/>
    <lineage>
        <taxon>Bacteria</taxon>
        <taxon>Pseudomonadati</taxon>
        <taxon>Bacteroidota</taxon>
        <taxon>Cytophagia</taxon>
        <taxon>Cytophagales</taxon>
        <taxon>Hymenobacteraceae</taxon>
        <taxon>Adhaeribacter</taxon>
    </lineage>
</organism>
<evidence type="ECO:0000259" key="3">
    <source>
        <dbReference type="Pfam" id="PF19335"/>
    </source>
</evidence>
<feature type="domain" description="CusB-like barrel-sandwich hybrid" evidence="5">
    <location>
        <begin position="226"/>
        <end position="324"/>
    </location>
</feature>
<gene>
    <name evidence="8" type="ORF">AHMF7605_07655</name>
</gene>
<dbReference type="InterPro" id="IPR051909">
    <property type="entry name" value="MFP_Cation_Efflux"/>
</dbReference>
<dbReference type="InterPro" id="IPR045800">
    <property type="entry name" value="HMBD"/>
</dbReference>
<feature type="transmembrane region" description="Helical" evidence="2">
    <location>
        <begin position="107"/>
        <end position="124"/>
    </location>
</feature>
<dbReference type="InterPro" id="IPR058649">
    <property type="entry name" value="CzcB_C"/>
</dbReference>
<keyword evidence="2" id="KW-1133">Transmembrane helix</keyword>
<dbReference type="AlphaFoldDB" id="A0A2T2YD14"/>
<accession>A0A2T2YD14</accession>
<dbReference type="Gene3D" id="2.40.30.170">
    <property type="match status" value="1"/>
</dbReference>
<evidence type="ECO:0000259" key="4">
    <source>
        <dbReference type="Pfam" id="PF25869"/>
    </source>
</evidence>
<keyword evidence="9" id="KW-1185">Reference proteome</keyword>
<name>A0A2T2YD14_9BACT</name>
<feature type="domain" description="Heavy metal binding" evidence="3">
    <location>
        <begin position="143"/>
        <end position="169"/>
    </location>
</feature>
<feature type="domain" description="CzcB-like C-terminal circularly permuted SH3-like" evidence="7">
    <location>
        <begin position="482"/>
        <end position="539"/>
    </location>
</feature>
<dbReference type="Gene3D" id="2.40.420.20">
    <property type="match status" value="1"/>
</dbReference>
<feature type="domain" description="CusB-like three alpha-helical bundle" evidence="4">
    <location>
        <begin position="261"/>
        <end position="308"/>
    </location>
</feature>
<keyword evidence="1" id="KW-0813">Transport</keyword>
<dbReference type="EMBL" id="PYFT01000001">
    <property type="protein sequence ID" value="PSR53412.1"/>
    <property type="molecule type" value="Genomic_DNA"/>
</dbReference>
<dbReference type="PANTHER" id="PTHR30097:SF4">
    <property type="entry name" value="SLR6042 PROTEIN"/>
    <property type="match status" value="1"/>
</dbReference>
<dbReference type="GO" id="GO:0030288">
    <property type="term" value="C:outer membrane-bounded periplasmic space"/>
    <property type="evidence" value="ECO:0007669"/>
    <property type="project" value="TreeGrafter"/>
</dbReference>
<dbReference type="PANTHER" id="PTHR30097">
    <property type="entry name" value="CATION EFFLUX SYSTEM PROTEIN CUSB"/>
    <property type="match status" value="1"/>
</dbReference>
<dbReference type="GO" id="GO:0015679">
    <property type="term" value="P:plasma membrane copper ion transport"/>
    <property type="evidence" value="ECO:0007669"/>
    <property type="project" value="TreeGrafter"/>
</dbReference>
<evidence type="ECO:0000256" key="2">
    <source>
        <dbReference type="SAM" id="Phobius"/>
    </source>
</evidence>
<evidence type="ECO:0000313" key="8">
    <source>
        <dbReference type="EMBL" id="PSR53412.1"/>
    </source>
</evidence>
<evidence type="ECO:0000313" key="9">
    <source>
        <dbReference type="Proteomes" id="UP000240357"/>
    </source>
</evidence>
<evidence type="ECO:0000259" key="6">
    <source>
        <dbReference type="Pfam" id="PF25954"/>
    </source>
</evidence>
<reference evidence="8 9" key="1">
    <citation type="submission" date="2018-03" db="EMBL/GenBank/DDBJ databases">
        <title>Adhaeribacter sp. HMF7605 Genome sequencing and assembly.</title>
        <authorList>
            <person name="Kang H."/>
            <person name="Kang J."/>
            <person name="Cha I."/>
            <person name="Kim H."/>
            <person name="Joh K."/>
        </authorList>
    </citation>
    <scope>NUCLEOTIDE SEQUENCE [LARGE SCALE GENOMIC DNA]</scope>
    <source>
        <strain evidence="8 9">HMF7605</strain>
    </source>
</reference>
<comment type="caution">
    <text evidence="8">The sequence shown here is derived from an EMBL/GenBank/DDBJ whole genome shotgun (WGS) entry which is preliminary data.</text>
</comment>
<keyword evidence="2" id="KW-0812">Transmembrane</keyword>
<evidence type="ECO:0000259" key="7">
    <source>
        <dbReference type="Pfam" id="PF25975"/>
    </source>
</evidence>
<proteinExistence type="predicted"/>
<evidence type="ECO:0000256" key="1">
    <source>
        <dbReference type="ARBA" id="ARBA00022448"/>
    </source>
</evidence>